<feature type="compositionally biased region" description="Polar residues" evidence="1">
    <location>
        <begin position="73"/>
        <end position="82"/>
    </location>
</feature>
<gene>
    <name evidence="2" type="ORF">CB5_LOCUS12434</name>
</gene>
<accession>A0A6V7PEP3</accession>
<evidence type="ECO:0000256" key="1">
    <source>
        <dbReference type="SAM" id="MobiDB-lite"/>
    </source>
</evidence>
<feature type="region of interest" description="Disordered" evidence="1">
    <location>
        <begin position="1"/>
        <end position="24"/>
    </location>
</feature>
<proteinExistence type="predicted"/>
<sequence length="145" mass="15737">MINPPLALSPRQREETTTFGRPEPFLGVRNLQATQLLLFGSSARGVLRPYPGPADLTYHQPRREEAEIWLSPENPTLGNRSLRQGPVSRGPVSQAGTGSRTRNPLCPNGRLSGTGLPELGPVPHCENALGGLLQRMKKLRGLSAK</sequence>
<dbReference type="EMBL" id="LR862147">
    <property type="protein sequence ID" value="CAD1829223.1"/>
    <property type="molecule type" value="Genomic_DNA"/>
</dbReference>
<organism evidence="2">
    <name type="scientific">Ananas comosus var. bracteatus</name>
    <name type="common">red pineapple</name>
    <dbReference type="NCBI Taxonomy" id="296719"/>
    <lineage>
        <taxon>Eukaryota</taxon>
        <taxon>Viridiplantae</taxon>
        <taxon>Streptophyta</taxon>
        <taxon>Embryophyta</taxon>
        <taxon>Tracheophyta</taxon>
        <taxon>Spermatophyta</taxon>
        <taxon>Magnoliopsida</taxon>
        <taxon>Liliopsida</taxon>
        <taxon>Poales</taxon>
        <taxon>Bromeliaceae</taxon>
        <taxon>Bromelioideae</taxon>
        <taxon>Ananas</taxon>
    </lineage>
</organism>
<name>A0A6V7PEP3_ANACO</name>
<protein>
    <submittedName>
        <fullName evidence="2">Uncharacterized protein</fullName>
    </submittedName>
</protein>
<feature type="region of interest" description="Disordered" evidence="1">
    <location>
        <begin position="69"/>
        <end position="122"/>
    </location>
</feature>
<reference evidence="2" key="1">
    <citation type="submission" date="2020-07" db="EMBL/GenBank/DDBJ databases">
        <authorList>
            <person name="Lin J."/>
        </authorList>
    </citation>
    <scope>NUCLEOTIDE SEQUENCE</scope>
</reference>
<dbReference type="AlphaFoldDB" id="A0A6V7PEP3"/>
<evidence type="ECO:0000313" key="2">
    <source>
        <dbReference type="EMBL" id="CAD1829223.1"/>
    </source>
</evidence>